<dbReference type="EMBL" id="MCFE01000763">
    <property type="protein sequence ID" value="ORX79906.1"/>
    <property type="molecule type" value="Genomic_DNA"/>
</dbReference>
<feature type="signal peptide" evidence="2">
    <location>
        <begin position="1"/>
        <end position="20"/>
    </location>
</feature>
<reference evidence="3 4" key="1">
    <citation type="submission" date="2016-07" db="EMBL/GenBank/DDBJ databases">
        <title>Pervasive Adenine N6-methylation of Active Genes in Fungi.</title>
        <authorList>
            <consortium name="DOE Joint Genome Institute"/>
            <person name="Mondo S.J."/>
            <person name="Dannebaum R.O."/>
            <person name="Kuo R.C."/>
            <person name="Labutti K."/>
            <person name="Haridas S."/>
            <person name="Kuo A."/>
            <person name="Salamov A."/>
            <person name="Ahrendt S.R."/>
            <person name="Lipzen A."/>
            <person name="Sullivan W."/>
            <person name="Andreopoulos W.B."/>
            <person name="Clum A."/>
            <person name="Lindquist E."/>
            <person name="Daum C."/>
            <person name="Ramamoorthy G.K."/>
            <person name="Gryganskyi A."/>
            <person name="Culley D."/>
            <person name="Magnuson J.K."/>
            <person name="James T.Y."/>
            <person name="O'Malley M.A."/>
            <person name="Stajich J.E."/>
            <person name="Spatafora J.W."/>
            <person name="Visel A."/>
            <person name="Grigoriev I.V."/>
        </authorList>
    </citation>
    <scope>NUCLEOTIDE SEQUENCE [LARGE SCALE GENOMIC DNA]</scope>
    <source>
        <strain evidence="3 4">CBS 931.73</strain>
    </source>
</reference>
<gene>
    <name evidence="3" type="ORF">K493DRAFT_390412</name>
</gene>
<evidence type="ECO:0000256" key="2">
    <source>
        <dbReference type="SAM" id="SignalP"/>
    </source>
</evidence>
<dbReference type="Proteomes" id="UP000193498">
    <property type="component" value="Unassembled WGS sequence"/>
</dbReference>
<name>A0A1Y1X3E2_9FUNG</name>
<dbReference type="InParanoid" id="A0A1Y1X3E2"/>
<keyword evidence="4" id="KW-1185">Reference proteome</keyword>
<accession>A0A1Y1X3E2</accession>
<feature type="region of interest" description="Disordered" evidence="1">
    <location>
        <begin position="20"/>
        <end position="55"/>
    </location>
</feature>
<feature type="chain" id="PRO_5012869753" evidence="2">
    <location>
        <begin position="21"/>
        <end position="280"/>
    </location>
</feature>
<organism evidence="3 4">
    <name type="scientific">Basidiobolus meristosporus CBS 931.73</name>
    <dbReference type="NCBI Taxonomy" id="1314790"/>
    <lineage>
        <taxon>Eukaryota</taxon>
        <taxon>Fungi</taxon>
        <taxon>Fungi incertae sedis</taxon>
        <taxon>Zoopagomycota</taxon>
        <taxon>Entomophthoromycotina</taxon>
        <taxon>Basidiobolomycetes</taxon>
        <taxon>Basidiobolales</taxon>
        <taxon>Basidiobolaceae</taxon>
        <taxon>Basidiobolus</taxon>
    </lineage>
</organism>
<comment type="caution">
    <text evidence="3">The sequence shown here is derived from an EMBL/GenBank/DDBJ whole genome shotgun (WGS) entry which is preliminary data.</text>
</comment>
<dbReference type="AlphaFoldDB" id="A0A1Y1X3E2"/>
<keyword evidence="2" id="KW-0732">Signal</keyword>
<evidence type="ECO:0000256" key="1">
    <source>
        <dbReference type="SAM" id="MobiDB-lite"/>
    </source>
</evidence>
<evidence type="ECO:0000313" key="4">
    <source>
        <dbReference type="Proteomes" id="UP000193498"/>
    </source>
</evidence>
<sequence>MQPSFLLLVSAIASLQAISATPLGGSQPPSQEHQPSTEEVDDSEMSGPMQTSQTSGCKGLTFQIYNHPMPYWTTSMAILPVKPMPCPTQISSIRRKSLIKPSTNYHHSASSRGGYKKYFSSARRHFKDTPENHRLAANQVAVAAPIGCSSPCTREYRRVHYRSLPCVQYATDYYQNVRVLSVFKTPNVQSPLLRQVFTTVTRKHDSLNIANASRKKGFSVKSGPILELEGRGNALEYAKQKDHSSFSPYVLMQPTQDVQYTTPVIETMRERTKYSIHSLC</sequence>
<evidence type="ECO:0000313" key="3">
    <source>
        <dbReference type="EMBL" id="ORX79906.1"/>
    </source>
</evidence>
<protein>
    <submittedName>
        <fullName evidence="3">Uncharacterized protein</fullName>
    </submittedName>
</protein>
<proteinExistence type="predicted"/>